<evidence type="ECO:0000313" key="3">
    <source>
        <dbReference type="Proteomes" id="UP001172457"/>
    </source>
</evidence>
<feature type="region of interest" description="Disordered" evidence="1">
    <location>
        <begin position="326"/>
        <end position="348"/>
    </location>
</feature>
<feature type="compositionally biased region" description="Polar residues" evidence="1">
    <location>
        <begin position="801"/>
        <end position="818"/>
    </location>
</feature>
<feature type="compositionally biased region" description="Basic residues" evidence="1">
    <location>
        <begin position="606"/>
        <end position="617"/>
    </location>
</feature>
<feature type="region of interest" description="Disordered" evidence="1">
    <location>
        <begin position="412"/>
        <end position="645"/>
    </location>
</feature>
<evidence type="ECO:0000256" key="1">
    <source>
        <dbReference type="SAM" id="MobiDB-lite"/>
    </source>
</evidence>
<feature type="compositionally biased region" description="Basic and acidic residues" evidence="1">
    <location>
        <begin position="688"/>
        <end position="700"/>
    </location>
</feature>
<feature type="compositionally biased region" description="Polar residues" evidence="1">
    <location>
        <begin position="846"/>
        <end position="858"/>
    </location>
</feature>
<feature type="compositionally biased region" description="Polar residues" evidence="1">
    <location>
        <begin position="572"/>
        <end position="581"/>
    </location>
</feature>
<accession>A0AA38T506</accession>
<feature type="compositionally biased region" description="Basic residues" evidence="1">
    <location>
        <begin position="338"/>
        <end position="348"/>
    </location>
</feature>
<dbReference type="EMBL" id="JARYMX010000004">
    <property type="protein sequence ID" value="KAJ9554490.1"/>
    <property type="molecule type" value="Genomic_DNA"/>
</dbReference>
<feature type="compositionally biased region" description="Basic and acidic residues" evidence="1">
    <location>
        <begin position="549"/>
        <end position="569"/>
    </location>
</feature>
<gene>
    <name evidence="2" type="ORF">OSB04_018535</name>
</gene>
<feature type="compositionally biased region" description="Basic and acidic residues" evidence="1">
    <location>
        <begin position="634"/>
        <end position="645"/>
    </location>
</feature>
<sequence length="948" mass="103831">MAPETGNHAGEAADHNTVFIDTSLETHLATIVSDSDTVSDLKKKIILEHLQCFPAIGDIKIHSLKVKRRGNFYHLADSMLVKSAFGAAKRNWFVSVDASRLEQHDGIQQFDNRKAGDHLALPWVTDSRSIDRHDNNLADRPFSKDQRVEVDANLKAPEENRDVIHDDDGKVKYKEAGVPDENSFEHIPKGKDLTLDGLVTEAAAVVPSKYSGRDAFGASLKEKDNELVQEAEEAVTGIEIPSSLMRTTDAPVVISEGHSKGAKRSAKHKAAEKEVSSTPSTKNLQKTNKDAIDSSQQEFADDLNNKRKEDMEFSLNQGPEMKIPEMSKETTVFENTGKKRKAKKSAARSKKEALVKHADDISSSVAAPVFDDKIMMIVLNGMRFGENISRRSSCAHLEEKRKTEVEVEDCVGSKRKKRASRKSALINDEPVAKHTGEAATAANEENPKISPEMITNRDRSDDNPTNNAVEISRTEKIGNQKSKKKKKTKTSAARNEDESVTKTAVSDPALDGPLQETAKEGGSSLPDSDRKDNPNEKPADASQLGVDSDANKVKGDDADVSKDGLDGKSRNKQNPPSQTLPSVPIEERLNKLDKPQDETVDDGLVRKAKKKNKSSVKARKDLQNNHQSTELELEPEKSKGIPEETLKNVAVSEVSNVRMENVNNEVGILKEKPQPIDFMNYFKAASIDNKKEATRSAKEKKPNKKTKGLLPHVETSADLGKSQVSLNTKDEHNKPSLSSKKTPEVSTDVVKDPNIARIDQIKTPKKTKLNDALKTNKSAHANKGQDPSESSSSSETFGRSFHNQKSNKQQSIPGQSHAKTLKKGTPVVNNSHVKSLFNKPIFADGSDTSSGDENATVASDSSTRTPSKSSSEESDSSIDSKRKGSHAVKSGGKNNMNSHTVFSTVDRSQMKISMADLLKSSSRFKKAKLKAADTESEPVDFVPESQPI</sequence>
<feature type="compositionally biased region" description="Polar residues" evidence="1">
    <location>
        <begin position="276"/>
        <end position="286"/>
    </location>
</feature>
<dbReference type="AlphaFoldDB" id="A0AA38T506"/>
<feature type="region of interest" description="Disordered" evidence="1">
    <location>
        <begin position="687"/>
        <end position="907"/>
    </location>
</feature>
<name>A0AA38T506_9ASTR</name>
<protein>
    <submittedName>
        <fullName evidence="2">Uncharacterized protein</fullName>
    </submittedName>
</protein>
<feature type="compositionally biased region" description="Polar residues" evidence="1">
    <location>
        <begin position="892"/>
        <end position="907"/>
    </location>
</feature>
<feature type="compositionally biased region" description="Low complexity" evidence="1">
    <location>
        <begin position="859"/>
        <end position="869"/>
    </location>
</feature>
<feature type="region of interest" description="Disordered" evidence="1">
    <location>
        <begin position="257"/>
        <end position="294"/>
    </location>
</feature>
<comment type="caution">
    <text evidence="2">The sequence shown here is derived from an EMBL/GenBank/DDBJ whole genome shotgun (WGS) entry which is preliminary data.</text>
</comment>
<feature type="compositionally biased region" description="Basic and acidic residues" evidence="1">
    <location>
        <begin position="527"/>
        <end position="539"/>
    </location>
</feature>
<reference evidence="2" key="1">
    <citation type="submission" date="2023-03" db="EMBL/GenBank/DDBJ databases">
        <title>Chromosome-scale reference genome and RAD-based genetic map of yellow starthistle (Centaurea solstitialis) reveal putative structural variation and QTLs associated with invader traits.</title>
        <authorList>
            <person name="Reatini B."/>
            <person name="Cang F.A."/>
            <person name="Jiang Q."/>
            <person name="Mckibben M.T.W."/>
            <person name="Barker M.S."/>
            <person name="Rieseberg L.H."/>
            <person name="Dlugosch K.M."/>
        </authorList>
    </citation>
    <scope>NUCLEOTIDE SEQUENCE</scope>
    <source>
        <strain evidence="2">CAN-66</strain>
        <tissue evidence="2">Leaf</tissue>
    </source>
</reference>
<dbReference type="Proteomes" id="UP001172457">
    <property type="component" value="Chromosome 4"/>
</dbReference>
<proteinExistence type="predicted"/>
<organism evidence="2 3">
    <name type="scientific">Centaurea solstitialis</name>
    <name type="common">yellow star-thistle</name>
    <dbReference type="NCBI Taxonomy" id="347529"/>
    <lineage>
        <taxon>Eukaryota</taxon>
        <taxon>Viridiplantae</taxon>
        <taxon>Streptophyta</taxon>
        <taxon>Embryophyta</taxon>
        <taxon>Tracheophyta</taxon>
        <taxon>Spermatophyta</taxon>
        <taxon>Magnoliopsida</taxon>
        <taxon>eudicotyledons</taxon>
        <taxon>Gunneridae</taxon>
        <taxon>Pentapetalae</taxon>
        <taxon>asterids</taxon>
        <taxon>campanulids</taxon>
        <taxon>Asterales</taxon>
        <taxon>Asteraceae</taxon>
        <taxon>Carduoideae</taxon>
        <taxon>Cardueae</taxon>
        <taxon>Centaureinae</taxon>
        <taxon>Centaurea</taxon>
    </lineage>
</organism>
<keyword evidence="3" id="KW-1185">Reference proteome</keyword>
<feature type="region of interest" description="Disordered" evidence="1">
    <location>
        <begin position="929"/>
        <end position="948"/>
    </location>
</feature>
<feature type="compositionally biased region" description="Basic and acidic residues" evidence="1">
    <location>
        <begin position="585"/>
        <end position="597"/>
    </location>
</feature>
<evidence type="ECO:0000313" key="2">
    <source>
        <dbReference type="EMBL" id="KAJ9554490.1"/>
    </source>
</evidence>